<evidence type="ECO:0000313" key="7">
    <source>
        <dbReference type="Proteomes" id="UP000326354"/>
    </source>
</evidence>
<accession>A0A5S9F2E2</accession>
<proteinExistence type="inferred from homology"/>
<dbReference type="EMBL" id="AP019860">
    <property type="protein sequence ID" value="BBM83161.1"/>
    <property type="molecule type" value="Genomic_DNA"/>
</dbReference>
<keyword evidence="3" id="KW-0687">Ribonucleoprotein</keyword>
<dbReference type="InterPro" id="IPR000271">
    <property type="entry name" value="Ribosomal_bL34"/>
</dbReference>
<dbReference type="Proteomes" id="UP000326354">
    <property type="component" value="Chromosome"/>
</dbReference>
<name>A0A5S9F2E2_UABAM</name>
<organism evidence="6 7">
    <name type="scientific">Uabimicrobium amorphum</name>
    <dbReference type="NCBI Taxonomy" id="2596890"/>
    <lineage>
        <taxon>Bacteria</taxon>
        <taxon>Pseudomonadati</taxon>
        <taxon>Planctomycetota</taxon>
        <taxon>Candidatus Uabimicrobiia</taxon>
        <taxon>Candidatus Uabimicrobiales</taxon>
        <taxon>Candidatus Uabimicrobiaceae</taxon>
        <taxon>Candidatus Uabimicrobium</taxon>
    </lineage>
</organism>
<reference evidence="6 7" key="1">
    <citation type="submission" date="2019-08" db="EMBL/GenBank/DDBJ databases">
        <title>Complete genome sequence of Candidatus Uab amorphum.</title>
        <authorList>
            <person name="Shiratori T."/>
            <person name="Suzuki S."/>
            <person name="Kakizawa Y."/>
            <person name="Ishida K."/>
        </authorList>
    </citation>
    <scope>NUCLEOTIDE SEQUENCE [LARGE SCALE GENOMIC DNA]</scope>
    <source>
        <strain evidence="6 7">SRT547</strain>
    </source>
</reference>
<dbReference type="Pfam" id="PF00468">
    <property type="entry name" value="Ribosomal_L34"/>
    <property type="match status" value="1"/>
</dbReference>
<gene>
    <name evidence="6" type="ORF">UABAM_01512</name>
</gene>
<protein>
    <recommendedName>
        <fullName evidence="4">Large ribosomal subunit protein bL34</fullName>
    </recommendedName>
    <alternativeName>
        <fullName evidence="5">50S ribosomal protein L34</fullName>
    </alternativeName>
</protein>
<evidence type="ECO:0000256" key="3">
    <source>
        <dbReference type="ARBA" id="ARBA00023274"/>
    </source>
</evidence>
<keyword evidence="7" id="KW-1185">Reference proteome</keyword>
<dbReference type="Gene3D" id="1.10.287.3980">
    <property type="match status" value="1"/>
</dbReference>
<dbReference type="AlphaFoldDB" id="A0A5S9F2E2"/>
<keyword evidence="2 6" id="KW-0689">Ribosomal protein</keyword>
<sequence length="43" mass="5123">MKVKTRKSSLKYRKKTGFLTRMKTRGGRAIISNQRKRRANKKN</sequence>
<evidence type="ECO:0000256" key="4">
    <source>
        <dbReference type="ARBA" id="ARBA00035177"/>
    </source>
</evidence>
<evidence type="ECO:0000256" key="5">
    <source>
        <dbReference type="ARBA" id="ARBA00035489"/>
    </source>
</evidence>
<dbReference type="GO" id="GO:0005840">
    <property type="term" value="C:ribosome"/>
    <property type="evidence" value="ECO:0007669"/>
    <property type="project" value="UniProtKB-KW"/>
</dbReference>
<comment type="similarity">
    <text evidence="1">Belongs to the bacterial ribosomal protein bL34 family.</text>
</comment>
<dbReference type="OrthoDB" id="9804164at2"/>
<evidence type="ECO:0000256" key="1">
    <source>
        <dbReference type="ARBA" id="ARBA00010111"/>
    </source>
</evidence>
<dbReference type="KEGG" id="uam:UABAM_01512"/>
<dbReference type="GO" id="GO:1990904">
    <property type="term" value="C:ribonucleoprotein complex"/>
    <property type="evidence" value="ECO:0007669"/>
    <property type="project" value="UniProtKB-KW"/>
</dbReference>
<dbReference type="GO" id="GO:0003735">
    <property type="term" value="F:structural constituent of ribosome"/>
    <property type="evidence" value="ECO:0007669"/>
    <property type="project" value="InterPro"/>
</dbReference>
<dbReference type="GO" id="GO:0006412">
    <property type="term" value="P:translation"/>
    <property type="evidence" value="ECO:0007669"/>
    <property type="project" value="InterPro"/>
</dbReference>
<evidence type="ECO:0000256" key="2">
    <source>
        <dbReference type="ARBA" id="ARBA00022980"/>
    </source>
</evidence>
<evidence type="ECO:0000313" key="6">
    <source>
        <dbReference type="EMBL" id="BBM83161.1"/>
    </source>
</evidence>